<dbReference type="Pfam" id="PF00484">
    <property type="entry name" value="Pro_CA"/>
    <property type="match status" value="1"/>
</dbReference>
<reference evidence="15" key="2">
    <citation type="submission" date="2015-02" db="EMBL/GenBank/DDBJ databases">
        <title>Physiological reanalysis, assessment of diazotrophy, and genome sequences of multiple isolates of Streptomyces thermoautotrophicus.</title>
        <authorList>
            <person name="MacKellar D.C."/>
            <person name="Lieber L."/>
            <person name="Norman J."/>
            <person name="Bolger A."/>
            <person name="Tobin C."/>
            <person name="Murray J.W."/>
            <person name="Friesen M."/>
            <person name="Prell J."/>
        </authorList>
    </citation>
    <scope>NUCLEOTIDE SEQUENCE [LARGE SCALE GENOMIC DNA]</scope>
    <source>
        <strain evidence="15">UBT1</strain>
    </source>
</reference>
<dbReference type="InterPro" id="IPR015892">
    <property type="entry name" value="Carbonic_anhydrase_CS"/>
</dbReference>
<dbReference type="GO" id="GO:0004089">
    <property type="term" value="F:carbonate dehydratase activity"/>
    <property type="evidence" value="ECO:0007669"/>
    <property type="project" value="UniProtKB-UniRule"/>
</dbReference>
<sequence length="205" mass="22934">MQTLVEQARAFRDRVREQRDEFRRLAAGQSPQALFITCSDSRVIPALITQAKPGELFELRNAGHIVPPYHPARISGEAATIEYAVEVLGVRDVVVCGHSHCGAVGALARAENLDRLPAVRRWLATAHSGRPRSRGDQGVSPYAASDDPALRDAVQRHVLAQLDKLRRYPQIARRHASGLLRLHGWFYEVDTGAVWEHREGTWRPL</sequence>
<dbReference type="RefSeq" id="WP_066884820.1">
    <property type="nucleotide sequence ID" value="NZ_JYIJ01000016.1"/>
</dbReference>
<dbReference type="OrthoDB" id="9771198at2"/>
<dbReference type="Proteomes" id="UP000070188">
    <property type="component" value="Unassembled WGS sequence"/>
</dbReference>
<feature type="region of interest" description="Disordered" evidence="10">
    <location>
        <begin position="127"/>
        <end position="146"/>
    </location>
</feature>
<feature type="binding site" evidence="8">
    <location>
        <position position="38"/>
    </location>
    <ligand>
        <name>Zn(2+)</name>
        <dbReference type="ChEBI" id="CHEBI:29105"/>
    </ligand>
</feature>
<evidence type="ECO:0000256" key="9">
    <source>
        <dbReference type="RuleBase" id="RU003956"/>
    </source>
</evidence>
<reference evidence="11" key="3">
    <citation type="submission" date="2015-04" db="EMBL/GenBank/DDBJ databases">
        <title>Physiological reanalysis, assessment of diazotrophy, and genome sequences of multiple isolates of Streptomyces thermoautotrophicus.</title>
        <authorList>
            <person name="MacKellar D.C."/>
            <person name="Lieber L."/>
            <person name="Norman J."/>
            <person name="Bolger A."/>
            <person name="Tobin C."/>
            <person name="Murray J.W."/>
            <person name="Woodward J."/>
            <person name="Friesen M."/>
            <person name="Prell J."/>
        </authorList>
    </citation>
    <scope>NUCLEOTIDE SEQUENCE [LARGE SCALE GENOMIC DNA]</scope>
    <source>
        <strain evidence="11">H1</strain>
    </source>
</reference>
<dbReference type="STRING" id="1469144.LI90_1051"/>
<keyword evidence="14" id="KW-1185">Reference proteome</keyword>
<dbReference type="SMART" id="SM00947">
    <property type="entry name" value="Pro_CA"/>
    <property type="match status" value="1"/>
</dbReference>
<evidence type="ECO:0000256" key="7">
    <source>
        <dbReference type="ARBA" id="ARBA00048348"/>
    </source>
</evidence>
<dbReference type="Proteomes" id="UP000070598">
    <property type="component" value="Unassembled WGS sequence"/>
</dbReference>
<comment type="caution">
    <text evidence="11">The sequence shown here is derived from an EMBL/GenBank/DDBJ whole genome shotgun (WGS) entry which is preliminary data.</text>
</comment>
<dbReference type="PROSITE" id="PS00705">
    <property type="entry name" value="PROK_CO2_ANHYDRASE_2"/>
    <property type="match status" value="1"/>
</dbReference>
<dbReference type="InterPro" id="IPR036874">
    <property type="entry name" value="Carbonic_anhydrase_sf"/>
</dbReference>
<evidence type="ECO:0000256" key="8">
    <source>
        <dbReference type="PIRSR" id="PIRSR601765-1"/>
    </source>
</evidence>
<dbReference type="InterPro" id="IPR001765">
    <property type="entry name" value="Carbonic_anhydrase"/>
</dbReference>
<dbReference type="EMBL" id="LAXD01000001">
    <property type="protein sequence ID" value="KWW99416.1"/>
    <property type="molecule type" value="Genomic_DNA"/>
</dbReference>
<dbReference type="AlphaFoldDB" id="A0A132MNI1"/>
<evidence type="ECO:0000313" key="15">
    <source>
        <dbReference type="Proteomes" id="UP000070598"/>
    </source>
</evidence>
<keyword evidence="3 8" id="KW-0479">Metal-binding</keyword>
<evidence type="ECO:0000313" key="11">
    <source>
        <dbReference type="EMBL" id="KWW99416.1"/>
    </source>
</evidence>
<evidence type="ECO:0000313" key="13">
    <source>
        <dbReference type="EMBL" id="KWX06473.1"/>
    </source>
</evidence>
<dbReference type="GO" id="GO:0015976">
    <property type="term" value="P:carbon utilization"/>
    <property type="evidence" value="ECO:0007669"/>
    <property type="project" value="InterPro"/>
</dbReference>
<dbReference type="PATRIC" id="fig|1469144.10.peg.1170"/>
<evidence type="ECO:0000256" key="3">
    <source>
        <dbReference type="ARBA" id="ARBA00022723"/>
    </source>
</evidence>
<dbReference type="Gene3D" id="3.40.1050.10">
    <property type="entry name" value="Carbonic anhydrase"/>
    <property type="match status" value="1"/>
</dbReference>
<feature type="binding site" evidence="8">
    <location>
        <position position="98"/>
    </location>
    <ligand>
        <name>Zn(2+)</name>
        <dbReference type="ChEBI" id="CHEBI:29105"/>
    </ligand>
</feature>
<dbReference type="EMBL" id="JYIK01001101">
    <property type="protein sequence ID" value="KWX06473.1"/>
    <property type="molecule type" value="Genomic_DNA"/>
</dbReference>
<gene>
    <name evidence="11" type="ORF">LI90_1051</name>
    <name evidence="12" type="ORF">TH66_09585</name>
    <name evidence="13" type="ORF">TR74_21955</name>
</gene>
<organism evidence="11 14">
    <name type="scientific">Carbonactinospora thermoautotrophica</name>
    <dbReference type="NCBI Taxonomy" id="1469144"/>
    <lineage>
        <taxon>Bacteria</taxon>
        <taxon>Bacillati</taxon>
        <taxon>Actinomycetota</taxon>
        <taxon>Actinomycetes</taxon>
        <taxon>Kitasatosporales</taxon>
        <taxon>Carbonactinosporaceae</taxon>
        <taxon>Carbonactinospora</taxon>
    </lineage>
</organism>
<feature type="binding site" evidence="8">
    <location>
        <position position="40"/>
    </location>
    <ligand>
        <name>Zn(2+)</name>
        <dbReference type="ChEBI" id="CHEBI:29105"/>
    </ligand>
</feature>
<evidence type="ECO:0000256" key="10">
    <source>
        <dbReference type="SAM" id="MobiDB-lite"/>
    </source>
</evidence>
<evidence type="ECO:0000256" key="2">
    <source>
        <dbReference type="ARBA" id="ARBA00012925"/>
    </source>
</evidence>
<comment type="catalytic activity">
    <reaction evidence="7 9">
        <text>hydrogencarbonate + H(+) = CO2 + H2O</text>
        <dbReference type="Rhea" id="RHEA:10748"/>
        <dbReference type="ChEBI" id="CHEBI:15377"/>
        <dbReference type="ChEBI" id="CHEBI:15378"/>
        <dbReference type="ChEBI" id="CHEBI:16526"/>
        <dbReference type="ChEBI" id="CHEBI:17544"/>
        <dbReference type="EC" id="4.2.1.1"/>
    </reaction>
</comment>
<keyword evidence="5 9" id="KW-0456">Lyase</keyword>
<evidence type="ECO:0000313" key="12">
    <source>
        <dbReference type="EMBL" id="KWX04143.1"/>
    </source>
</evidence>
<dbReference type="Proteomes" id="UP000070659">
    <property type="component" value="Unassembled WGS sequence"/>
</dbReference>
<proteinExistence type="inferred from homology"/>
<name>A0A132MNI1_9ACTN</name>
<dbReference type="SUPFAM" id="SSF53056">
    <property type="entry name" value="beta-carbonic anhydrase, cab"/>
    <property type="match status" value="1"/>
</dbReference>
<evidence type="ECO:0000256" key="5">
    <source>
        <dbReference type="ARBA" id="ARBA00023239"/>
    </source>
</evidence>
<evidence type="ECO:0000256" key="4">
    <source>
        <dbReference type="ARBA" id="ARBA00022833"/>
    </source>
</evidence>
<dbReference type="PROSITE" id="PS00704">
    <property type="entry name" value="PROK_CO2_ANHYDRASE_1"/>
    <property type="match status" value="1"/>
</dbReference>
<dbReference type="GO" id="GO:0008270">
    <property type="term" value="F:zinc ion binding"/>
    <property type="evidence" value="ECO:0007669"/>
    <property type="project" value="UniProtKB-UniRule"/>
</dbReference>
<accession>A0A132MNI1</accession>
<comment type="similarity">
    <text evidence="1 9">Belongs to the beta-class carbonic anhydrase family.</text>
</comment>
<keyword evidence="4 8" id="KW-0862">Zinc</keyword>
<dbReference type="EMBL" id="JYIJ01000016">
    <property type="protein sequence ID" value="KWX04143.1"/>
    <property type="molecule type" value="Genomic_DNA"/>
</dbReference>
<reference evidence="12 16" key="1">
    <citation type="submission" date="2015-02" db="EMBL/GenBank/DDBJ databases">
        <title>Physiological reanalysis, assessment of diazotrophy, and genome sequences of multiple isolates of Streptomyces thermoautotrophicus.</title>
        <authorList>
            <person name="MacKellar D.C."/>
            <person name="Lieber L."/>
            <person name="Norman J."/>
            <person name="Bolger A."/>
            <person name="Tobin C."/>
            <person name="Murray J.W."/>
            <person name="Prell J."/>
        </authorList>
    </citation>
    <scope>NUCLEOTIDE SEQUENCE [LARGE SCALE GENOMIC DNA]</scope>
    <source>
        <strain evidence="12 16">UBT1</strain>
    </source>
</reference>
<evidence type="ECO:0000256" key="6">
    <source>
        <dbReference type="ARBA" id="ARBA00024993"/>
    </source>
</evidence>
<dbReference type="PANTHER" id="PTHR11002">
    <property type="entry name" value="CARBONIC ANHYDRASE"/>
    <property type="match status" value="1"/>
</dbReference>
<evidence type="ECO:0000256" key="1">
    <source>
        <dbReference type="ARBA" id="ARBA00006217"/>
    </source>
</evidence>
<reference evidence="14" key="4">
    <citation type="submission" date="2015-04" db="EMBL/GenBank/DDBJ databases">
        <title>Physiological reanalysis, assessment of diazotrophy, and genome sequences of multiple isolates of Streptomyces thermoautotrophicus.</title>
        <authorList>
            <person name="MacKellar D.C."/>
            <person name="Lieber L."/>
            <person name="Norman J."/>
            <person name="Bolger A."/>
            <person name="Tobin C."/>
            <person name="Murray J.W."/>
            <person name="Chang R."/>
            <person name="Ford T."/>
            <person name="Nguyen P.Q."/>
            <person name="Woodward J."/>
            <person name="Permingeat H."/>
            <person name="Joshi N.S."/>
            <person name="Silver P.A."/>
            <person name="Usadel B."/>
            <person name="Rutherford A.W."/>
            <person name="Friesen M."/>
            <person name="Prell J."/>
        </authorList>
    </citation>
    <scope>NUCLEOTIDE SEQUENCE [LARGE SCALE GENOMIC DNA]</scope>
    <source>
        <strain evidence="14">H1</strain>
    </source>
</reference>
<comment type="function">
    <text evidence="9">Reversible hydration of carbon dioxide.</text>
</comment>
<comment type="function">
    <text evidence="6">Catalyzes the reversible hydration of carbon dioxide to form bicarbonate.</text>
</comment>
<dbReference type="PANTHER" id="PTHR11002:SF76">
    <property type="entry name" value="CARBONIC ANHYDRASE"/>
    <property type="match status" value="1"/>
</dbReference>
<dbReference type="EC" id="4.2.1.1" evidence="2 9"/>
<protein>
    <recommendedName>
        <fullName evidence="2 9">Carbonic anhydrase</fullName>
        <ecNumber evidence="2 9">4.2.1.1</ecNumber>
    </recommendedName>
    <alternativeName>
        <fullName evidence="9">Carbonate dehydratase</fullName>
    </alternativeName>
</protein>
<feature type="binding site" evidence="8">
    <location>
        <position position="101"/>
    </location>
    <ligand>
        <name>Zn(2+)</name>
        <dbReference type="ChEBI" id="CHEBI:29105"/>
    </ligand>
</feature>
<evidence type="ECO:0000313" key="14">
    <source>
        <dbReference type="Proteomes" id="UP000070188"/>
    </source>
</evidence>
<comment type="cofactor">
    <cofactor evidence="8">
        <name>Zn(2+)</name>
        <dbReference type="ChEBI" id="CHEBI:29105"/>
    </cofactor>
    <text evidence="8">Binds 1 zinc ion per subunit.</text>
</comment>
<evidence type="ECO:0000313" key="16">
    <source>
        <dbReference type="Proteomes" id="UP000070659"/>
    </source>
</evidence>